<dbReference type="EMBL" id="JBHSDK010000015">
    <property type="protein sequence ID" value="MFC4335872.1"/>
    <property type="molecule type" value="Genomic_DNA"/>
</dbReference>
<dbReference type="RefSeq" id="WP_380621159.1">
    <property type="nucleotide sequence ID" value="NZ_JBHSDK010000015.1"/>
</dbReference>
<sequence>MPVVYLPSDTTDLGTITHDEQTFHAHLDQRSKTVFLLLPDEDDRPTRERPPAVIANCNPWPEPKLVIYTDALYQQSILFSNWTTDLADKIAHTVRPWLSEGPVEARR</sequence>
<evidence type="ECO:0000313" key="1">
    <source>
        <dbReference type="EMBL" id="MFC4335872.1"/>
    </source>
</evidence>
<evidence type="ECO:0000313" key="2">
    <source>
        <dbReference type="Proteomes" id="UP001595823"/>
    </source>
</evidence>
<organism evidence="1 2">
    <name type="scientific">Salininema proteolyticum</name>
    <dbReference type="NCBI Taxonomy" id="1607685"/>
    <lineage>
        <taxon>Bacteria</taxon>
        <taxon>Bacillati</taxon>
        <taxon>Actinomycetota</taxon>
        <taxon>Actinomycetes</taxon>
        <taxon>Glycomycetales</taxon>
        <taxon>Glycomycetaceae</taxon>
        <taxon>Salininema</taxon>
    </lineage>
</organism>
<comment type="caution">
    <text evidence="1">The sequence shown here is derived from an EMBL/GenBank/DDBJ whole genome shotgun (WGS) entry which is preliminary data.</text>
</comment>
<keyword evidence="2" id="KW-1185">Reference proteome</keyword>
<dbReference type="Proteomes" id="UP001595823">
    <property type="component" value="Unassembled WGS sequence"/>
</dbReference>
<proteinExistence type="predicted"/>
<reference evidence="2" key="1">
    <citation type="journal article" date="2019" name="Int. J. Syst. Evol. Microbiol.">
        <title>The Global Catalogue of Microorganisms (GCM) 10K type strain sequencing project: providing services to taxonomists for standard genome sequencing and annotation.</title>
        <authorList>
            <consortium name="The Broad Institute Genomics Platform"/>
            <consortium name="The Broad Institute Genome Sequencing Center for Infectious Disease"/>
            <person name="Wu L."/>
            <person name="Ma J."/>
        </authorList>
    </citation>
    <scope>NUCLEOTIDE SEQUENCE [LARGE SCALE GENOMIC DNA]</scope>
    <source>
        <strain evidence="2">IBRC-M 10908</strain>
    </source>
</reference>
<gene>
    <name evidence="1" type="ORF">ACFPET_11730</name>
</gene>
<protein>
    <submittedName>
        <fullName evidence="1">Uncharacterized protein</fullName>
    </submittedName>
</protein>
<name>A0ABV8TZ43_9ACTN</name>
<accession>A0ABV8TZ43</accession>